<accession>A0A497XTG9</accession>
<organism evidence="3 4">
    <name type="scientific">Hydrogenivirga caldilitoris</name>
    <dbReference type="NCBI Taxonomy" id="246264"/>
    <lineage>
        <taxon>Bacteria</taxon>
        <taxon>Pseudomonadati</taxon>
        <taxon>Aquificota</taxon>
        <taxon>Aquificia</taxon>
        <taxon>Aquificales</taxon>
        <taxon>Aquificaceae</taxon>
        <taxon>Hydrogenivirga</taxon>
    </lineage>
</organism>
<evidence type="ECO:0000313" key="3">
    <source>
        <dbReference type="EMBL" id="RLJ70223.1"/>
    </source>
</evidence>
<evidence type="ECO:0000256" key="1">
    <source>
        <dbReference type="SAM" id="Coils"/>
    </source>
</evidence>
<comment type="caution">
    <text evidence="3">The sequence shown here is derived from an EMBL/GenBank/DDBJ whole genome shotgun (WGS) entry which is preliminary data.</text>
</comment>
<sequence length="236" mass="27194">MVETPRISSLGNELLKFFVLSSIFLGILISFALFFLGQVNPYYALGVGFAISSAWVVFNLLWTKGKLEELFGRLMYVIDILEERHKEKTVVPIPIHEEMVTVVESIKELVKNFEDKYQKQINALEDQIESISENTSKLLESLDRVREGYLKTEFPAGLDPVGAIGQAVQNVFEDYAELFMEIKRDLRECGEELERISALLEEKDDKIDVQRVKEGIERVMKLERGVMKRLELIKEE</sequence>
<dbReference type="AlphaFoldDB" id="A0A497XTG9"/>
<reference evidence="3 4" key="1">
    <citation type="submission" date="2018-10" db="EMBL/GenBank/DDBJ databases">
        <title>Genomic Encyclopedia of Archaeal and Bacterial Type Strains, Phase II (KMG-II): from individual species to whole genera.</title>
        <authorList>
            <person name="Goeker M."/>
        </authorList>
    </citation>
    <scope>NUCLEOTIDE SEQUENCE [LARGE SCALE GENOMIC DNA]</scope>
    <source>
        <strain evidence="3 4">DSM 16510</strain>
    </source>
</reference>
<evidence type="ECO:0000313" key="4">
    <source>
        <dbReference type="Proteomes" id="UP000267841"/>
    </source>
</evidence>
<dbReference type="Proteomes" id="UP000267841">
    <property type="component" value="Unassembled WGS sequence"/>
</dbReference>
<protein>
    <submittedName>
        <fullName evidence="3">Uncharacterized protein</fullName>
    </submittedName>
</protein>
<gene>
    <name evidence="3" type="ORF">BCF55_0489</name>
</gene>
<keyword evidence="2" id="KW-0812">Transmembrane</keyword>
<feature type="transmembrane region" description="Helical" evidence="2">
    <location>
        <begin position="14"/>
        <end position="36"/>
    </location>
</feature>
<keyword evidence="2" id="KW-0472">Membrane</keyword>
<keyword evidence="1" id="KW-0175">Coiled coil</keyword>
<dbReference type="EMBL" id="RCCJ01000001">
    <property type="protein sequence ID" value="RLJ70223.1"/>
    <property type="molecule type" value="Genomic_DNA"/>
</dbReference>
<evidence type="ECO:0000256" key="2">
    <source>
        <dbReference type="SAM" id="Phobius"/>
    </source>
</evidence>
<feature type="transmembrane region" description="Helical" evidence="2">
    <location>
        <begin position="42"/>
        <end position="62"/>
    </location>
</feature>
<feature type="coiled-coil region" evidence="1">
    <location>
        <begin position="103"/>
        <end position="141"/>
    </location>
</feature>
<name>A0A497XTG9_9AQUI</name>
<keyword evidence="4" id="KW-1185">Reference proteome</keyword>
<proteinExistence type="predicted"/>
<keyword evidence="2" id="KW-1133">Transmembrane helix</keyword>